<dbReference type="Pfam" id="PF03061">
    <property type="entry name" value="4HBT"/>
    <property type="match status" value="1"/>
</dbReference>
<dbReference type="InterPro" id="IPR029069">
    <property type="entry name" value="HotDog_dom_sf"/>
</dbReference>
<keyword evidence="2" id="KW-0378">Hydrolase</keyword>
<sequence>MTDFTAHLGIQAASPDDTDRPGRDAGKALTVTGEHLNRNGTLHGGVMATMLDTVMGDAVRSALEEGQDTATVSMTVTYLGPAKEGDELRASAEIRKRGSSLVLTEADLVRPEDDTAIAHAVGTFTVLSSD</sequence>
<feature type="compositionally biased region" description="Basic and acidic residues" evidence="3">
    <location>
        <begin position="17"/>
        <end position="26"/>
    </location>
</feature>
<dbReference type="InterPro" id="IPR039298">
    <property type="entry name" value="ACOT13"/>
</dbReference>
<evidence type="ECO:0000256" key="1">
    <source>
        <dbReference type="ARBA" id="ARBA00008324"/>
    </source>
</evidence>
<comment type="similarity">
    <text evidence="1">Belongs to the thioesterase PaaI family.</text>
</comment>
<evidence type="ECO:0000256" key="2">
    <source>
        <dbReference type="ARBA" id="ARBA00022801"/>
    </source>
</evidence>
<comment type="caution">
    <text evidence="5">The sequence shown here is derived from an EMBL/GenBank/DDBJ whole genome shotgun (WGS) entry which is preliminary data.</text>
</comment>
<protein>
    <recommendedName>
        <fullName evidence="4">Thioesterase domain-containing protein</fullName>
    </recommendedName>
</protein>
<dbReference type="PANTHER" id="PTHR21660">
    <property type="entry name" value="THIOESTERASE SUPERFAMILY MEMBER-RELATED"/>
    <property type="match status" value="1"/>
</dbReference>
<evidence type="ECO:0000256" key="3">
    <source>
        <dbReference type="SAM" id="MobiDB-lite"/>
    </source>
</evidence>
<evidence type="ECO:0000259" key="4">
    <source>
        <dbReference type="Pfam" id="PF03061"/>
    </source>
</evidence>
<keyword evidence="6" id="KW-1185">Reference proteome</keyword>
<evidence type="ECO:0000313" key="5">
    <source>
        <dbReference type="EMBL" id="GMA41243.1"/>
    </source>
</evidence>
<gene>
    <name evidence="5" type="ORF">GCM10025883_32880</name>
</gene>
<feature type="region of interest" description="Disordered" evidence="3">
    <location>
        <begin position="1"/>
        <end position="26"/>
    </location>
</feature>
<dbReference type="NCBIfam" id="TIGR00369">
    <property type="entry name" value="unchar_dom_1"/>
    <property type="match status" value="1"/>
</dbReference>
<feature type="domain" description="Thioesterase" evidence="4">
    <location>
        <begin position="39"/>
        <end position="115"/>
    </location>
</feature>
<dbReference type="EMBL" id="BSUO01000001">
    <property type="protein sequence ID" value="GMA41243.1"/>
    <property type="molecule type" value="Genomic_DNA"/>
</dbReference>
<evidence type="ECO:0000313" key="6">
    <source>
        <dbReference type="Proteomes" id="UP001157126"/>
    </source>
</evidence>
<accession>A0ABQ6ITH3</accession>
<dbReference type="SUPFAM" id="SSF54637">
    <property type="entry name" value="Thioesterase/thiol ester dehydrase-isomerase"/>
    <property type="match status" value="1"/>
</dbReference>
<reference evidence="6" key="1">
    <citation type="journal article" date="2019" name="Int. J. Syst. Evol. Microbiol.">
        <title>The Global Catalogue of Microorganisms (GCM) 10K type strain sequencing project: providing services to taxonomists for standard genome sequencing and annotation.</title>
        <authorList>
            <consortium name="The Broad Institute Genomics Platform"/>
            <consortium name="The Broad Institute Genome Sequencing Center for Infectious Disease"/>
            <person name="Wu L."/>
            <person name="Ma J."/>
        </authorList>
    </citation>
    <scope>NUCLEOTIDE SEQUENCE [LARGE SCALE GENOMIC DNA]</scope>
    <source>
        <strain evidence="6">NBRC 113072</strain>
    </source>
</reference>
<dbReference type="CDD" id="cd03443">
    <property type="entry name" value="PaaI_thioesterase"/>
    <property type="match status" value="1"/>
</dbReference>
<dbReference type="Gene3D" id="3.10.129.10">
    <property type="entry name" value="Hotdog Thioesterase"/>
    <property type="match status" value="1"/>
</dbReference>
<dbReference type="RefSeq" id="WP_284304809.1">
    <property type="nucleotide sequence ID" value="NZ_BSUO01000001.1"/>
</dbReference>
<dbReference type="InterPro" id="IPR003736">
    <property type="entry name" value="PAAI_dom"/>
</dbReference>
<name>A0ABQ6ITH3_9MICO</name>
<proteinExistence type="inferred from homology"/>
<dbReference type="PANTHER" id="PTHR21660:SF1">
    <property type="entry name" value="ACYL-COENZYME A THIOESTERASE 13"/>
    <property type="match status" value="1"/>
</dbReference>
<organism evidence="5 6">
    <name type="scientific">Mobilicoccus caccae</name>
    <dbReference type="NCBI Taxonomy" id="1859295"/>
    <lineage>
        <taxon>Bacteria</taxon>
        <taxon>Bacillati</taxon>
        <taxon>Actinomycetota</taxon>
        <taxon>Actinomycetes</taxon>
        <taxon>Micrococcales</taxon>
        <taxon>Dermatophilaceae</taxon>
        <taxon>Mobilicoccus</taxon>
    </lineage>
</organism>
<dbReference type="Proteomes" id="UP001157126">
    <property type="component" value="Unassembled WGS sequence"/>
</dbReference>
<dbReference type="InterPro" id="IPR006683">
    <property type="entry name" value="Thioestr_dom"/>
</dbReference>